<feature type="binding site" evidence="10">
    <location>
        <begin position="320"/>
        <end position="321"/>
    </location>
    <ligand>
        <name>S-adenosyl-L-methionine</name>
        <dbReference type="ChEBI" id="CHEBI:59789"/>
    </ligand>
</feature>
<dbReference type="GO" id="GO:0005634">
    <property type="term" value="C:nucleus"/>
    <property type="evidence" value="ECO:0007669"/>
    <property type="project" value="UniProtKB-SubCell"/>
</dbReference>
<dbReference type="FunFam" id="3.30.300.110:FF:000001">
    <property type="entry name" value="tRNA (guanine(37)-N1)-methyltransferase"/>
    <property type="match status" value="1"/>
</dbReference>
<dbReference type="GO" id="GO:0070901">
    <property type="term" value="P:mitochondrial tRNA methylation"/>
    <property type="evidence" value="ECO:0007669"/>
    <property type="project" value="TreeGrafter"/>
</dbReference>
<feature type="compositionally biased region" description="Basic and acidic residues" evidence="11">
    <location>
        <begin position="350"/>
        <end position="364"/>
    </location>
</feature>
<reference evidence="13" key="1">
    <citation type="submission" date="2023-04" db="EMBL/GenBank/DDBJ databases">
        <title>Ambrosiozyma monospora NBRC 1965.</title>
        <authorList>
            <person name="Ichikawa N."/>
            <person name="Sato H."/>
            <person name="Tonouchi N."/>
        </authorList>
    </citation>
    <scope>NUCLEOTIDE SEQUENCE</scope>
    <source>
        <strain evidence="13">NBRC 1965</strain>
    </source>
</reference>
<dbReference type="PANTHER" id="PTHR23245:SF36">
    <property type="entry name" value="TRNA (GUANINE(37)-N1)-METHYLTRANSFERASE"/>
    <property type="match status" value="1"/>
</dbReference>
<dbReference type="InterPro" id="IPR056744">
    <property type="entry name" value="TRM5/TYW2-like_N"/>
</dbReference>
<evidence type="ECO:0000256" key="6">
    <source>
        <dbReference type="ARBA" id="ARBA00022694"/>
    </source>
</evidence>
<comment type="subunit">
    <text evidence="10">Monomer.</text>
</comment>
<dbReference type="PROSITE" id="PS51684">
    <property type="entry name" value="SAM_MT_TRM5_TYW2"/>
    <property type="match status" value="1"/>
</dbReference>
<dbReference type="Gene3D" id="3.40.50.150">
    <property type="entry name" value="Vaccinia Virus protein VP39"/>
    <property type="match status" value="1"/>
</dbReference>
<dbReference type="Proteomes" id="UP001165063">
    <property type="component" value="Unassembled WGS sequence"/>
</dbReference>
<sequence>MSTHTPIANLKPPTHVGMKELDRSQFTVKTKLWTVLFPDTRNMGPFVKANKKYIISAGKIPTVVSLDKTNLDLSEKLKLKVEQKNKNFKAVVLTDDLPDENPDTAASSEETTKILSSEVMSQIKQYEGTFHEYEITLDYDFWKADDILRAILPTSQFDHDPPSAYTMTGHLAHLNLRDEYKPYGTLIGQVLLDKNTSIKTVVDKMETIDTKFRTFKMKVIAGEDNFIVTHKESDCLFEFDFSKVYWNSRLSTEHQRLVSQFKEGEAVCDVMAGVGPFALPAAKKAVFVFANDLNPESYKYLNLNVKKNKVDKFVTCFNVDGREFIKDSVALLQDYASKNTSIKVAVPAPRDTKSKKNKDKQDKNHRSHKRQAITVTHKIPTFVSHYVMNLPQSAITFIDAYIGLFSNAFPDLTPEQIKAKPGFKLPTIHVHHFEKFSHLESPEPTEEELHKRIQKQMTELLKFEIPLEKIGFHIVRYVSPNKPMFCISFELPEEVAFRKL</sequence>
<dbReference type="OrthoDB" id="408788at2759"/>
<evidence type="ECO:0000256" key="3">
    <source>
        <dbReference type="ARBA" id="ARBA00022603"/>
    </source>
</evidence>
<dbReference type="InterPro" id="IPR056743">
    <property type="entry name" value="TRM5-TYW2-like_MTfase"/>
</dbReference>
<evidence type="ECO:0000256" key="1">
    <source>
        <dbReference type="ARBA" id="ARBA00009775"/>
    </source>
</evidence>
<dbReference type="PANTHER" id="PTHR23245">
    <property type="entry name" value="TRNA METHYLTRANSFERASE"/>
    <property type="match status" value="1"/>
</dbReference>
<dbReference type="GO" id="GO:0005759">
    <property type="term" value="C:mitochondrial matrix"/>
    <property type="evidence" value="ECO:0007669"/>
    <property type="project" value="UniProtKB-SubCell"/>
</dbReference>
<comment type="function">
    <text evidence="10">Specifically methylates the N1 position of guanosine-37 in various cytoplasmic and mitochondrial tRNAs. Methylation is not dependent on the nature of the nucleoside 5' of the target nucleoside. This is the first step in the biosynthesis of wybutosine (yW), a modified base adjacent to the anticodon of tRNAs and required for accurate decoding.</text>
</comment>
<dbReference type="HAMAP" id="MF_03152">
    <property type="entry name" value="TRM5"/>
    <property type="match status" value="1"/>
</dbReference>
<keyword evidence="5 10" id="KW-0949">S-adenosyl-L-methionine</keyword>
<dbReference type="AlphaFoldDB" id="A0A9W7DFS6"/>
<feature type="binding site" evidence="10">
    <location>
        <position position="389"/>
    </location>
    <ligand>
        <name>S-adenosyl-L-methionine</name>
        <dbReference type="ChEBI" id="CHEBI:59789"/>
    </ligand>
</feature>
<protein>
    <recommendedName>
        <fullName evidence="10">tRNA (guanine(37)-N1)-methyltransferase</fullName>
        <ecNumber evidence="10">2.1.1.228</ecNumber>
    </recommendedName>
    <alternativeName>
        <fullName evidence="10">M1G-methyltransferase</fullName>
    </alternativeName>
    <alternativeName>
        <fullName evidence="10">tRNA [GM37] methyltransferase</fullName>
    </alternativeName>
    <alternativeName>
        <fullName evidence="10">tRNA methyltransferase 5</fullName>
    </alternativeName>
</protein>
<dbReference type="InterPro" id="IPR030382">
    <property type="entry name" value="MeTrfase_TRM5/TYW2"/>
</dbReference>
<feature type="binding site" evidence="10">
    <location>
        <position position="254"/>
    </location>
    <ligand>
        <name>S-adenosyl-L-methionine</name>
        <dbReference type="ChEBI" id="CHEBI:59789"/>
    </ligand>
</feature>
<keyword evidence="2 10" id="KW-0963">Cytoplasm</keyword>
<comment type="similarity">
    <text evidence="1">Belongs to the class I-like SAM-binding methyltransferase superfamily. TRM5/TYW2 family.</text>
</comment>
<comment type="similarity">
    <text evidence="10">Belongs to the TRM5 / TYW2 family.</text>
</comment>
<keyword evidence="8 10" id="KW-0539">Nucleus</keyword>
<feature type="binding site" evidence="10">
    <location>
        <begin position="292"/>
        <end position="293"/>
    </location>
    <ligand>
        <name>S-adenosyl-L-methionine</name>
        <dbReference type="ChEBI" id="CHEBI:59789"/>
    </ligand>
</feature>
<dbReference type="Pfam" id="PF02475">
    <property type="entry name" value="TRM5-TYW2_MTfase"/>
    <property type="match status" value="1"/>
</dbReference>
<keyword evidence="4 10" id="KW-0808">Transferase</keyword>
<keyword evidence="7 10" id="KW-0496">Mitochondrion</keyword>
<dbReference type="Pfam" id="PF25133">
    <property type="entry name" value="TYW2_N_2"/>
    <property type="match status" value="1"/>
</dbReference>
<feature type="region of interest" description="Disordered" evidence="11">
    <location>
        <begin position="346"/>
        <end position="371"/>
    </location>
</feature>
<evidence type="ECO:0000313" key="13">
    <source>
        <dbReference type="EMBL" id="GMG33962.1"/>
    </source>
</evidence>
<comment type="catalytic activity">
    <reaction evidence="9 10">
        <text>guanosine(37) in tRNA + S-adenosyl-L-methionine = N(1)-methylguanosine(37) in tRNA + S-adenosyl-L-homocysteine + H(+)</text>
        <dbReference type="Rhea" id="RHEA:36899"/>
        <dbReference type="Rhea" id="RHEA-COMP:10145"/>
        <dbReference type="Rhea" id="RHEA-COMP:10147"/>
        <dbReference type="ChEBI" id="CHEBI:15378"/>
        <dbReference type="ChEBI" id="CHEBI:57856"/>
        <dbReference type="ChEBI" id="CHEBI:59789"/>
        <dbReference type="ChEBI" id="CHEBI:73542"/>
        <dbReference type="ChEBI" id="CHEBI:74269"/>
        <dbReference type="EC" id="2.1.1.228"/>
    </reaction>
</comment>
<dbReference type="SUPFAM" id="SSF53335">
    <property type="entry name" value="S-adenosyl-L-methionine-dependent methyltransferases"/>
    <property type="match status" value="1"/>
</dbReference>
<dbReference type="GO" id="GO:0002939">
    <property type="term" value="P:tRNA N1-guanine methylation"/>
    <property type="evidence" value="ECO:0007669"/>
    <property type="project" value="TreeGrafter"/>
</dbReference>
<keyword evidence="14" id="KW-1185">Reference proteome</keyword>
<evidence type="ECO:0000313" key="14">
    <source>
        <dbReference type="Proteomes" id="UP001165063"/>
    </source>
</evidence>
<comment type="caution">
    <text evidence="13">The sequence shown here is derived from an EMBL/GenBank/DDBJ whole genome shotgun (WGS) entry which is preliminary data.</text>
</comment>
<organism evidence="13 14">
    <name type="scientific">Ambrosiozyma monospora</name>
    <name type="common">Yeast</name>
    <name type="synonym">Endomycopsis monosporus</name>
    <dbReference type="NCBI Taxonomy" id="43982"/>
    <lineage>
        <taxon>Eukaryota</taxon>
        <taxon>Fungi</taxon>
        <taxon>Dikarya</taxon>
        <taxon>Ascomycota</taxon>
        <taxon>Saccharomycotina</taxon>
        <taxon>Pichiomycetes</taxon>
        <taxon>Pichiales</taxon>
        <taxon>Pichiaceae</taxon>
        <taxon>Ambrosiozyma</taxon>
    </lineage>
</organism>
<evidence type="ECO:0000256" key="5">
    <source>
        <dbReference type="ARBA" id="ARBA00022691"/>
    </source>
</evidence>
<name>A0A9W7DFS6_AMBMO</name>
<proteinExistence type="inferred from homology"/>
<gene>
    <name evidence="10" type="primary">TRM5</name>
    <name evidence="13" type="ORF">Amon01_000435700</name>
</gene>
<accession>A0A9W7DFS6</accession>
<evidence type="ECO:0000256" key="9">
    <source>
        <dbReference type="ARBA" id="ARBA00047783"/>
    </source>
</evidence>
<evidence type="ECO:0000256" key="7">
    <source>
        <dbReference type="ARBA" id="ARBA00023128"/>
    </source>
</evidence>
<dbReference type="EMBL" id="BSXU01002070">
    <property type="protein sequence ID" value="GMG33962.1"/>
    <property type="molecule type" value="Genomic_DNA"/>
</dbReference>
<evidence type="ECO:0000259" key="12">
    <source>
        <dbReference type="PROSITE" id="PS51684"/>
    </source>
</evidence>
<evidence type="ECO:0000256" key="11">
    <source>
        <dbReference type="SAM" id="MobiDB-lite"/>
    </source>
</evidence>
<dbReference type="InterPro" id="IPR029063">
    <property type="entry name" value="SAM-dependent_MTases_sf"/>
</dbReference>
<evidence type="ECO:0000256" key="10">
    <source>
        <dbReference type="HAMAP-Rule" id="MF_03152"/>
    </source>
</evidence>
<evidence type="ECO:0000256" key="8">
    <source>
        <dbReference type="ARBA" id="ARBA00023242"/>
    </source>
</evidence>
<keyword evidence="6 10" id="KW-0819">tRNA processing</keyword>
<dbReference type="EC" id="2.1.1.228" evidence="10"/>
<feature type="domain" description="SAM-dependent methyltransferase TRM5/TYW2-type" evidence="12">
    <location>
        <begin position="165"/>
        <end position="493"/>
    </location>
</feature>
<dbReference type="InterPro" id="IPR025792">
    <property type="entry name" value="tRNA_Gua_MeTrfase_euk"/>
</dbReference>
<dbReference type="Gene3D" id="3.30.300.110">
    <property type="entry name" value="Met-10+ protein-like domains"/>
    <property type="match status" value="1"/>
</dbReference>
<comment type="subcellular location">
    <subcellularLocation>
        <location evidence="10">Mitochondrion matrix</location>
    </subcellularLocation>
    <subcellularLocation>
        <location evidence="10">Nucleus</location>
    </subcellularLocation>
    <subcellularLocation>
        <location evidence="10">Cytoplasm</location>
    </subcellularLocation>
    <text evidence="10">Predominantly in the mitochondria and in the nucleus.</text>
</comment>
<evidence type="ECO:0000256" key="4">
    <source>
        <dbReference type="ARBA" id="ARBA00022679"/>
    </source>
</evidence>
<evidence type="ECO:0000256" key="2">
    <source>
        <dbReference type="ARBA" id="ARBA00022490"/>
    </source>
</evidence>
<dbReference type="GO" id="GO:0052906">
    <property type="term" value="F:tRNA (guanine(37)-N1)-methyltransferase activity"/>
    <property type="evidence" value="ECO:0007669"/>
    <property type="project" value="UniProtKB-UniRule"/>
</dbReference>
<keyword evidence="3 10" id="KW-0489">Methyltransferase</keyword>